<dbReference type="PANTHER" id="PTHR22891">
    <property type="entry name" value="EUKARYOTIC TRANSLATION INITIATION FACTOR 2C"/>
    <property type="match status" value="1"/>
</dbReference>
<dbReference type="Proteomes" id="UP000276776">
    <property type="component" value="Unassembled WGS sequence"/>
</dbReference>
<dbReference type="InterPro" id="IPR012337">
    <property type="entry name" value="RNaseH-like_sf"/>
</dbReference>
<dbReference type="Pfam" id="PF02171">
    <property type="entry name" value="Piwi"/>
    <property type="match status" value="1"/>
</dbReference>
<reference evidence="2 3" key="2">
    <citation type="submission" date="2018-11" db="EMBL/GenBank/DDBJ databases">
        <authorList>
            <consortium name="Pathogen Informatics"/>
        </authorList>
    </citation>
    <scope>NUCLEOTIDE SEQUENCE [LARGE SCALE GENOMIC DNA]</scope>
</reference>
<keyword evidence="3" id="KW-1185">Reference proteome</keyword>
<accession>A0A0N5CTG8</accession>
<gene>
    <name evidence="2" type="ORF">TCLT_LOCUS3519</name>
</gene>
<evidence type="ECO:0000259" key="1">
    <source>
        <dbReference type="Pfam" id="PF02171"/>
    </source>
</evidence>
<dbReference type="STRING" id="103827.A0A0N5CTG8"/>
<dbReference type="OMA" id="WICAPNE"/>
<sequence>MQAHSNYRIYPENIRSGNACQQNVPPGTVAERDIVHPAYTEFLIVPHKSVIVLRATVLVDDEPRLSMDELVGITNALCYAHGIVTSPISVPAHLYSASDLAKRGRNNFKTEQNLGLDDTSSTSSCSEAKGRFVNDGSDDYFPKLSTELANKLKYKFWA</sequence>
<dbReference type="OrthoDB" id="5812648at2759"/>
<dbReference type="InterPro" id="IPR036397">
    <property type="entry name" value="RNaseH_sf"/>
</dbReference>
<dbReference type="InterPro" id="IPR003165">
    <property type="entry name" value="Piwi"/>
</dbReference>
<evidence type="ECO:0000313" key="2">
    <source>
        <dbReference type="EMBL" id="VDN00042.1"/>
    </source>
</evidence>
<name>A0A0N5CTG8_THECL</name>
<dbReference type="EMBL" id="UYYF01001670">
    <property type="protein sequence ID" value="VDN00042.1"/>
    <property type="molecule type" value="Genomic_DNA"/>
</dbReference>
<dbReference type="AlphaFoldDB" id="A0A0N5CTG8"/>
<proteinExistence type="predicted"/>
<feature type="domain" description="Piwi" evidence="1">
    <location>
        <begin position="3"/>
        <end position="109"/>
    </location>
</feature>
<protein>
    <submittedName>
        <fullName evidence="4">Piwi domain-containing protein</fullName>
    </submittedName>
</protein>
<dbReference type="Gene3D" id="3.30.420.10">
    <property type="entry name" value="Ribonuclease H-like superfamily/Ribonuclease H"/>
    <property type="match status" value="1"/>
</dbReference>
<evidence type="ECO:0000313" key="3">
    <source>
        <dbReference type="Proteomes" id="UP000276776"/>
    </source>
</evidence>
<dbReference type="WBParaSite" id="TCLT_0000352801-mRNA-1">
    <property type="protein sequence ID" value="TCLT_0000352801-mRNA-1"/>
    <property type="gene ID" value="TCLT_0000352801"/>
</dbReference>
<dbReference type="SUPFAM" id="SSF53098">
    <property type="entry name" value="Ribonuclease H-like"/>
    <property type="match status" value="1"/>
</dbReference>
<organism evidence="4">
    <name type="scientific">Thelazia callipaeda</name>
    <name type="common">Oriental eyeworm</name>
    <name type="synonym">Parasitic nematode</name>
    <dbReference type="NCBI Taxonomy" id="103827"/>
    <lineage>
        <taxon>Eukaryota</taxon>
        <taxon>Metazoa</taxon>
        <taxon>Ecdysozoa</taxon>
        <taxon>Nematoda</taxon>
        <taxon>Chromadorea</taxon>
        <taxon>Rhabditida</taxon>
        <taxon>Spirurina</taxon>
        <taxon>Spiruromorpha</taxon>
        <taxon>Thelazioidea</taxon>
        <taxon>Thelaziidae</taxon>
        <taxon>Thelazia</taxon>
    </lineage>
</organism>
<evidence type="ECO:0000313" key="4">
    <source>
        <dbReference type="WBParaSite" id="TCLT_0000352801-mRNA-1"/>
    </source>
</evidence>
<reference evidence="4" key="1">
    <citation type="submission" date="2017-02" db="UniProtKB">
        <authorList>
            <consortium name="WormBaseParasite"/>
        </authorList>
    </citation>
    <scope>IDENTIFICATION</scope>
</reference>
<dbReference type="GO" id="GO:0003676">
    <property type="term" value="F:nucleic acid binding"/>
    <property type="evidence" value="ECO:0007669"/>
    <property type="project" value="InterPro"/>
</dbReference>